<feature type="compositionally biased region" description="Gly residues" evidence="13">
    <location>
        <begin position="294"/>
        <end position="303"/>
    </location>
</feature>
<comment type="similarity">
    <text evidence="2 11 12">Belongs to the chorismate synthase family.</text>
</comment>
<evidence type="ECO:0000256" key="13">
    <source>
        <dbReference type="SAM" id="MobiDB-lite"/>
    </source>
</evidence>
<keyword evidence="15" id="KW-1185">Reference proteome</keyword>
<dbReference type="Proteomes" id="UP000252770">
    <property type="component" value="Unassembled WGS sequence"/>
</dbReference>
<keyword evidence="4 11" id="KW-0028">Amino-acid biosynthesis</keyword>
<evidence type="ECO:0000313" key="14">
    <source>
        <dbReference type="EMBL" id="RCK71148.1"/>
    </source>
</evidence>
<dbReference type="InterPro" id="IPR020541">
    <property type="entry name" value="Chorismate_synthase_CS"/>
</dbReference>
<dbReference type="NCBIfam" id="TIGR00033">
    <property type="entry name" value="aroC"/>
    <property type="match status" value="1"/>
</dbReference>
<dbReference type="Pfam" id="PF01264">
    <property type="entry name" value="Chorismate_synt"/>
    <property type="match status" value="1"/>
</dbReference>
<dbReference type="InterPro" id="IPR035904">
    <property type="entry name" value="Chorismate_synth_AroC_sf"/>
</dbReference>
<dbReference type="RefSeq" id="WP_114124851.1">
    <property type="nucleotide sequence ID" value="NZ_QOUI01000001.1"/>
</dbReference>
<feature type="binding site" evidence="11">
    <location>
        <begin position="135"/>
        <end position="137"/>
    </location>
    <ligand>
        <name>FMN</name>
        <dbReference type="ChEBI" id="CHEBI:58210"/>
    </ligand>
</feature>
<dbReference type="GO" id="GO:0004107">
    <property type="term" value="F:chorismate synthase activity"/>
    <property type="evidence" value="ECO:0007669"/>
    <property type="project" value="UniProtKB-UniRule"/>
</dbReference>
<feature type="binding site" evidence="11">
    <location>
        <begin position="315"/>
        <end position="319"/>
    </location>
    <ligand>
        <name>FMN</name>
        <dbReference type="ChEBI" id="CHEBI:58210"/>
    </ligand>
</feature>
<comment type="cofactor">
    <cofactor evidence="11 12">
        <name>FMNH2</name>
        <dbReference type="ChEBI" id="CHEBI:57618"/>
    </cofactor>
    <text evidence="11 12">Reduced FMN (FMNH(2)).</text>
</comment>
<evidence type="ECO:0000256" key="5">
    <source>
        <dbReference type="ARBA" id="ARBA00022630"/>
    </source>
</evidence>
<accession>A0A367YZ96</accession>
<feature type="binding site" evidence="11">
    <location>
        <position position="40"/>
    </location>
    <ligand>
        <name>NADP(+)</name>
        <dbReference type="ChEBI" id="CHEBI:58349"/>
    </ligand>
</feature>
<evidence type="ECO:0000313" key="15">
    <source>
        <dbReference type="Proteomes" id="UP000252770"/>
    </source>
</evidence>
<dbReference type="SUPFAM" id="SSF103263">
    <property type="entry name" value="Chorismate synthase, AroC"/>
    <property type="match status" value="1"/>
</dbReference>
<dbReference type="GO" id="GO:0010181">
    <property type="term" value="F:FMN binding"/>
    <property type="evidence" value="ECO:0007669"/>
    <property type="project" value="TreeGrafter"/>
</dbReference>
<gene>
    <name evidence="11" type="primary">aroC</name>
    <name evidence="14" type="ORF">DT076_01415</name>
</gene>
<feature type="compositionally biased region" description="Basic and acidic residues" evidence="13">
    <location>
        <begin position="278"/>
        <end position="289"/>
    </location>
</feature>
<dbReference type="CDD" id="cd07304">
    <property type="entry name" value="Chorismate_synthase"/>
    <property type="match status" value="1"/>
</dbReference>
<dbReference type="Gene3D" id="3.60.150.10">
    <property type="entry name" value="Chorismate synthase AroC"/>
    <property type="match status" value="1"/>
</dbReference>
<evidence type="ECO:0000256" key="3">
    <source>
        <dbReference type="ARBA" id="ARBA00013036"/>
    </source>
</evidence>
<dbReference type="GO" id="GO:0008652">
    <property type="term" value="P:amino acid biosynthetic process"/>
    <property type="evidence" value="ECO:0007669"/>
    <property type="project" value="UniProtKB-KW"/>
</dbReference>
<evidence type="ECO:0000256" key="4">
    <source>
        <dbReference type="ARBA" id="ARBA00022605"/>
    </source>
</evidence>
<keyword evidence="8 11" id="KW-0521">NADP</keyword>
<evidence type="ECO:0000256" key="6">
    <source>
        <dbReference type="ARBA" id="ARBA00022643"/>
    </source>
</evidence>
<evidence type="ECO:0000256" key="8">
    <source>
        <dbReference type="ARBA" id="ARBA00022857"/>
    </source>
</evidence>
<proteinExistence type="inferred from homology"/>
<dbReference type="HAMAP" id="MF_00300">
    <property type="entry name" value="Chorismate_synth"/>
    <property type="match status" value="1"/>
</dbReference>
<reference evidence="14 15" key="1">
    <citation type="submission" date="2018-07" db="EMBL/GenBank/DDBJ databases">
        <title>Desertimonas flava gen. nov. sp. nov.</title>
        <authorList>
            <person name="Liu S."/>
        </authorList>
    </citation>
    <scope>NUCLEOTIDE SEQUENCE [LARGE SCALE GENOMIC DNA]</scope>
    <source>
        <strain evidence="14 15">16Sb5-5</strain>
    </source>
</reference>
<feature type="region of interest" description="Disordered" evidence="13">
    <location>
        <begin position="278"/>
        <end position="303"/>
    </location>
</feature>
<dbReference type="GO" id="GO:0009423">
    <property type="term" value="P:chorismate biosynthetic process"/>
    <property type="evidence" value="ECO:0007669"/>
    <property type="project" value="UniProtKB-UniRule"/>
</dbReference>
<dbReference type="UniPathway" id="UPA00053">
    <property type="reaction ID" value="UER00090"/>
</dbReference>
<evidence type="ECO:0000256" key="9">
    <source>
        <dbReference type="ARBA" id="ARBA00023141"/>
    </source>
</evidence>
<feature type="binding site" evidence="11">
    <location>
        <position position="341"/>
    </location>
    <ligand>
        <name>FMN</name>
        <dbReference type="ChEBI" id="CHEBI:58210"/>
    </ligand>
</feature>
<evidence type="ECO:0000256" key="2">
    <source>
        <dbReference type="ARBA" id="ARBA00008014"/>
    </source>
</evidence>
<protein>
    <recommendedName>
        <fullName evidence="3 11">Chorismate synthase</fullName>
        <shortName evidence="11">CS</shortName>
        <ecNumber evidence="3 11">4.2.3.5</ecNumber>
    </recommendedName>
    <alternativeName>
        <fullName evidence="11">5-enolpyruvylshikimate-3-phosphate phospholyase</fullName>
    </alternativeName>
</protein>
<dbReference type="EMBL" id="QOUI01000001">
    <property type="protein sequence ID" value="RCK71148.1"/>
    <property type="molecule type" value="Genomic_DNA"/>
</dbReference>
<feature type="binding site" evidence="11">
    <location>
        <position position="46"/>
    </location>
    <ligand>
        <name>NADP(+)</name>
        <dbReference type="ChEBI" id="CHEBI:58349"/>
    </ligand>
</feature>
<keyword evidence="7 11" id="KW-0274">FAD</keyword>
<evidence type="ECO:0000256" key="7">
    <source>
        <dbReference type="ARBA" id="ARBA00022827"/>
    </source>
</evidence>
<organism evidence="14 15">
    <name type="scientific">Desertihabitans brevis</name>
    <dbReference type="NCBI Taxonomy" id="2268447"/>
    <lineage>
        <taxon>Bacteria</taxon>
        <taxon>Bacillati</taxon>
        <taxon>Actinomycetota</taxon>
        <taxon>Actinomycetes</taxon>
        <taxon>Propionibacteriales</taxon>
        <taxon>Propionibacteriaceae</taxon>
        <taxon>Desertihabitans</taxon>
    </lineage>
</organism>
<evidence type="ECO:0000256" key="11">
    <source>
        <dbReference type="HAMAP-Rule" id="MF_00300"/>
    </source>
</evidence>
<keyword evidence="9 11" id="KW-0057">Aromatic amino acid biosynthesis</keyword>
<comment type="caution">
    <text evidence="14">The sequence shown here is derived from an EMBL/GenBank/DDBJ whole genome shotgun (WGS) entry which is preliminary data.</text>
</comment>
<keyword evidence="10 11" id="KW-0456">Lyase</keyword>
<dbReference type="InterPro" id="IPR000453">
    <property type="entry name" value="Chorismate_synth"/>
</dbReference>
<dbReference type="PANTHER" id="PTHR21085:SF0">
    <property type="entry name" value="CHORISMATE SYNTHASE"/>
    <property type="match status" value="1"/>
</dbReference>
<sequence length="398" mass="41232">MLRYLTAGESHGPALVATIDGLPAHVRITSDDIAAALARRRLGFGRGARMKFEADQVTILGGVRHGETLGSPVAIQIGNTEWPKWEQVMSADPVDPSVLEGLARNAALTRPRPGHADLVGMQKYDFDEARPVLERASARETAARVAIGAVAKAFLEQALGITLLSHVTELGPVRAPAGPLPTIDDLPAIDADPVRCFSAEGSAAMVAEVEACQKAGDTLGGVVEVIAWGLPPGLGSHVHGDRRLDARLAGALMGIQAIKGVELGDGFELARTRGSLAHDEITPGEDGIRRTSGRSGGTEGGMSTGEVLRVRAAMKPIATVPRALRTLDTATGEPAVAHHQRSDVCAVPAAGVVAEAMVALVLAEAALEKFGGDSVAEVGRNARAYLDDVAARGLGLGS</sequence>
<comment type="pathway">
    <text evidence="1 11 12">Metabolic intermediate biosynthesis; chorismate biosynthesis; chorismate from D-erythrose 4-phosphate and phosphoenolpyruvate: step 7/7.</text>
</comment>
<dbReference type="NCBIfam" id="NF003793">
    <property type="entry name" value="PRK05382.1"/>
    <property type="match status" value="1"/>
</dbReference>
<dbReference type="EC" id="4.2.3.5" evidence="3 11"/>
<feature type="binding site" evidence="11">
    <location>
        <begin position="256"/>
        <end position="257"/>
    </location>
    <ligand>
        <name>FMN</name>
        <dbReference type="ChEBI" id="CHEBI:58210"/>
    </ligand>
</feature>
<name>A0A367YZ96_9ACTN</name>
<evidence type="ECO:0000256" key="1">
    <source>
        <dbReference type="ARBA" id="ARBA00005044"/>
    </source>
</evidence>
<evidence type="ECO:0000256" key="12">
    <source>
        <dbReference type="RuleBase" id="RU000605"/>
    </source>
</evidence>
<feature type="binding site" evidence="11">
    <location>
        <position position="300"/>
    </location>
    <ligand>
        <name>FMN</name>
        <dbReference type="ChEBI" id="CHEBI:58210"/>
    </ligand>
</feature>
<comment type="subunit">
    <text evidence="11">Homotetramer.</text>
</comment>
<keyword evidence="6 11" id="KW-0288">FMN</keyword>
<dbReference type="PROSITE" id="PS00788">
    <property type="entry name" value="CHORISMATE_SYNTHASE_2"/>
    <property type="match status" value="1"/>
</dbReference>
<dbReference type="PANTHER" id="PTHR21085">
    <property type="entry name" value="CHORISMATE SYNTHASE"/>
    <property type="match status" value="1"/>
</dbReference>
<keyword evidence="5 11" id="KW-0285">Flavoprotein</keyword>
<dbReference type="FunFam" id="3.60.150.10:FF:000002">
    <property type="entry name" value="Chorismate synthase"/>
    <property type="match status" value="1"/>
</dbReference>
<dbReference type="GO" id="GO:0009073">
    <property type="term" value="P:aromatic amino acid family biosynthetic process"/>
    <property type="evidence" value="ECO:0007669"/>
    <property type="project" value="UniProtKB-KW"/>
</dbReference>
<dbReference type="PROSITE" id="PS00787">
    <property type="entry name" value="CHORISMATE_SYNTHASE_1"/>
    <property type="match status" value="1"/>
</dbReference>
<dbReference type="GO" id="GO:0005829">
    <property type="term" value="C:cytosol"/>
    <property type="evidence" value="ECO:0007669"/>
    <property type="project" value="TreeGrafter"/>
</dbReference>
<dbReference type="AlphaFoldDB" id="A0A367YZ96"/>
<dbReference type="PIRSF" id="PIRSF001456">
    <property type="entry name" value="Chorismate_synth"/>
    <property type="match status" value="1"/>
</dbReference>
<evidence type="ECO:0000256" key="10">
    <source>
        <dbReference type="ARBA" id="ARBA00023239"/>
    </source>
</evidence>
<comment type="catalytic activity">
    <reaction evidence="11 12">
        <text>5-O-(1-carboxyvinyl)-3-phosphoshikimate = chorismate + phosphate</text>
        <dbReference type="Rhea" id="RHEA:21020"/>
        <dbReference type="ChEBI" id="CHEBI:29748"/>
        <dbReference type="ChEBI" id="CHEBI:43474"/>
        <dbReference type="ChEBI" id="CHEBI:57701"/>
        <dbReference type="EC" id="4.2.3.5"/>
    </reaction>
</comment>
<comment type="function">
    <text evidence="11">Catalyzes the anti-1,4-elimination of the C-3 phosphate and the C-6 proR hydrogen from 5-enolpyruvylshikimate-3-phosphate (EPSP) to yield chorismate, which is the branch point compound that serves as the starting substrate for the three terminal pathways of aromatic amino acid biosynthesis. This reaction introduces a second double bond into the aromatic ring system.</text>
</comment>
<dbReference type="PROSITE" id="PS00789">
    <property type="entry name" value="CHORISMATE_SYNTHASE_3"/>
    <property type="match status" value="1"/>
</dbReference>